<proteinExistence type="predicted"/>
<dbReference type="InterPro" id="IPR024524">
    <property type="entry name" value="DUF3800"/>
</dbReference>
<name>A0ABU5TUK7_9CYAN</name>
<evidence type="ECO:0000313" key="2">
    <source>
        <dbReference type="Proteomes" id="UP001301728"/>
    </source>
</evidence>
<keyword evidence="2" id="KW-1185">Reference proteome</keyword>
<evidence type="ECO:0000313" key="1">
    <source>
        <dbReference type="EMBL" id="MEA5518589.1"/>
    </source>
</evidence>
<sequence length="250" mass="29435">MIIVISIKLMILFYIDEGGTGWKDEQSKYFFLCALAIHSRFLREVETEFFNFKQSIVKSKQPDEWELKGRDIWQGLSQFKNVSQDYRVQIFVDFSQMLSQLPCHLFAIQMNKQLLREQQAITNDTDLYKLSLHYLLNRLETFLENSEETGMLFLDSRSTLNTAVQDNRVIKAYKNWRDANIKAINLINLIGLPWFGFSAFYPGLQIVDYATYLLSRLSVEKFEARIIELNQAFNFIKNKIEIIEVPNELK</sequence>
<organism evidence="1 2">
    <name type="scientific">Limnoraphis robusta CCNP1315</name>
    <dbReference type="NCBI Taxonomy" id="3110306"/>
    <lineage>
        <taxon>Bacteria</taxon>
        <taxon>Bacillati</taxon>
        <taxon>Cyanobacteriota</taxon>
        <taxon>Cyanophyceae</taxon>
        <taxon>Oscillatoriophycideae</taxon>
        <taxon>Oscillatoriales</taxon>
        <taxon>Sirenicapillariaceae</taxon>
        <taxon>Limnoraphis</taxon>
    </lineage>
</organism>
<dbReference type="Pfam" id="PF12686">
    <property type="entry name" value="DUF3800"/>
    <property type="match status" value="1"/>
</dbReference>
<dbReference type="EMBL" id="JAYGHT010000012">
    <property type="protein sequence ID" value="MEA5518589.1"/>
    <property type="molecule type" value="Genomic_DNA"/>
</dbReference>
<reference evidence="1 2" key="1">
    <citation type="submission" date="2023-12" db="EMBL/GenBank/DDBJ databases">
        <title>Baltic Sea Cyanobacteria.</title>
        <authorList>
            <person name="Delbaje E."/>
            <person name="Fewer D.P."/>
            <person name="Shishido T.K."/>
        </authorList>
    </citation>
    <scope>NUCLEOTIDE SEQUENCE [LARGE SCALE GENOMIC DNA]</scope>
    <source>
        <strain evidence="1 2">CCNP 1315</strain>
    </source>
</reference>
<accession>A0ABU5TUK7</accession>
<comment type="caution">
    <text evidence="1">The sequence shown here is derived from an EMBL/GenBank/DDBJ whole genome shotgun (WGS) entry which is preliminary data.</text>
</comment>
<protein>
    <submittedName>
        <fullName evidence="1">DUF3800 domain-containing protein</fullName>
    </submittedName>
</protein>
<dbReference type="Proteomes" id="UP001301728">
    <property type="component" value="Unassembled WGS sequence"/>
</dbReference>
<dbReference type="RefSeq" id="WP_323306794.1">
    <property type="nucleotide sequence ID" value="NZ_JAYGHT010000012.1"/>
</dbReference>
<gene>
    <name evidence="1" type="ORF">VB854_06460</name>
</gene>